<keyword evidence="2" id="KW-1185">Reference proteome</keyword>
<dbReference type="STRING" id="1423804.FD14_GL003151"/>
<evidence type="ECO:0000313" key="2">
    <source>
        <dbReference type="Proteomes" id="UP000051442"/>
    </source>
</evidence>
<accession>A0A0R2FCD3</accession>
<name>A0A0R2FCD3_9LACO</name>
<reference evidence="1 2" key="1">
    <citation type="journal article" date="2015" name="Genome Announc.">
        <title>Expanding the biotechnology potential of lactobacilli through comparative genomics of 213 strains and associated genera.</title>
        <authorList>
            <person name="Sun Z."/>
            <person name="Harris H.M."/>
            <person name="McCann A."/>
            <person name="Guo C."/>
            <person name="Argimon S."/>
            <person name="Zhang W."/>
            <person name="Yang X."/>
            <person name="Jeffery I.B."/>
            <person name="Cooney J.C."/>
            <person name="Kagawa T.F."/>
            <person name="Liu W."/>
            <person name="Song Y."/>
            <person name="Salvetti E."/>
            <person name="Wrobel A."/>
            <person name="Rasinkangas P."/>
            <person name="Parkhill J."/>
            <person name="Rea M.C."/>
            <person name="O'Sullivan O."/>
            <person name="Ritari J."/>
            <person name="Douillard F.P."/>
            <person name="Paul Ross R."/>
            <person name="Yang R."/>
            <person name="Briner A.E."/>
            <person name="Felis G.E."/>
            <person name="de Vos W.M."/>
            <person name="Barrangou R."/>
            <person name="Klaenhammer T.R."/>
            <person name="Caufield P.W."/>
            <person name="Cui Y."/>
            <person name="Zhang H."/>
            <person name="O'Toole P.W."/>
        </authorList>
    </citation>
    <scope>NUCLEOTIDE SEQUENCE [LARGE SCALE GENOMIC DNA]</scope>
    <source>
        <strain evidence="1 2">DSM 23365</strain>
    </source>
</reference>
<dbReference type="PATRIC" id="fig|1423804.4.peg.3385"/>
<protein>
    <submittedName>
        <fullName evidence="1">Uncharacterized protein</fullName>
    </submittedName>
</protein>
<dbReference type="Proteomes" id="UP000051442">
    <property type="component" value="Unassembled WGS sequence"/>
</dbReference>
<comment type="caution">
    <text evidence="1">The sequence shown here is derived from an EMBL/GenBank/DDBJ whole genome shotgun (WGS) entry which is preliminary data.</text>
</comment>
<evidence type="ECO:0000313" key="1">
    <source>
        <dbReference type="EMBL" id="KRN26080.1"/>
    </source>
</evidence>
<dbReference type="AlphaFoldDB" id="A0A0R2FCD3"/>
<sequence length="242" mass="27389">MMDLLDSQFIPTAYSQHQVLFVVKTVVYAQIRQTPLSPDLYTTGIIQIQLVSDHTITRNQATYCNAIALAHPDQPILVNLTHVFETQHDAVLAIQTLARQTQLAADPQRNMTEAQILEQMTQIIHETGLTLRRTRYQRNAVINEPVVPDAKSLYPLIQASLKDSQTVPEIRGYLAALWHLYLTVQTDATSSTATPDQLRLISHLTRYFSADERQDALVIAGQVATIIFRKYARLNEQLIRLS</sequence>
<organism evidence="1 2">
    <name type="scientific">Secundilactobacillus similis DSM 23365 = JCM 2765</name>
    <dbReference type="NCBI Taxonomy" id="1423804"/>
    <lineage>
        <taxon>Bacteria</taxon>
        <taxon>Bacillati</taxon>
        <taxon>Bacillota</taxon>
        <taxon>Bacilli</taxon>
        <taxon>Lactobacillales</taxon>
        <taxon>Lactobacillaceae</taxon>
        <taxon>Secundilactobacillus</taxon>
    </lineage>
</organism>
<proteinExistence type="predicted"/>
<dbReference type="EMBL" id="AYZM01000046">
    <property type="protein sequence ID" value="KRN26080.1"/>
    <property type="molecule type" value="Genomic_DNA"/>
</dbReference>
<gene>
    <name evidence="1" type="ORF">FD14_GL003151</name>
</gene>